<dbReference type="SUPFAM" id="SSF47090">
    <property type="entry name" value="PGBD-like"/>
    <property type="match status" value="1"/>
</dbReference>
<dbReference type="GO" id="GO:0009254">
    <property type="term" value="P:peptidoglycan turnover"/>
    <property type="evidence" value="ECO:0007669"/>
    <property type="project" value="TreeGrafter"/>
</dbReference>
<evidence type="ECO:0000256" key="5">
    <source>
        <dbReference type="ARBA" id="ARBA00022638"/>
    </source>
</evidence>
<dbReference type="InterPro" id="IPR002502">
    <property type="entry name" value="Amidase_domain"/>
</dbReference>
<dbReference type="PANTHER" id="PTHR30417:SF1">
    <property type="entry name" value="N-ACETYLMURAMOYL-L-ALANINE AMIDASE AMID"/>
    <property type="match status" value="1"/>
</dbReference>
<dbReference type="InterPro" id="IPR051206">
    <property type="entry name" value="NAMLAA_amidase_2"/>
</dbReference>
<dbReference type="GO" id="GO:0001897">
    <property type="term" value="P:symbiont-mediated cytolysis of host cell"/>
    <property type="evidence" value="ECO:0007669"/>
    <property type="project" value="UniProtKB-ARBA"/>
</dbReference>
<sequence>MARFSKAKWKPVRNYTNNGQDRVLGLIVHIMQGTLEGSQSWFDNPSAQASSHFGTGKDGELRQWVDTSDRAWAQAAGNRDYLSIENEGKVPDKLTAKQIEAVAQTFAWVAKTYKVPYQVADKPGEKGLGFHRMGGAAWGGHSCPGDNIIKQLPEIVARAKEINKVTAKPKPVYAPFPGKSFFRLGQKHKLITELGKALVKAGYKGYKVGPGQEFTRADIKAVAWFQRKQGWTGADADGYPGPETWKRLKVAQPK</sequence>
<dbReference type="NCBIfam" id="NF038080">
    <property type="entry name" value="PG_bind_siph"/>
    <property type="match status" value="1"/>
</dbReference>
<dbReference type="GO" id="GO:0008745">
    <property type="term" value="F:N-acetylmuramoyl-L-alanine amidase activity"/>
    <property type="evidence" value="ECO:0007669"/>
    <property type="project" value="UniProtKB-EC"/>
</dbReference>
<dbReference type="Pfam" id="PF01510">
    <property type="entry name" value="Amidase_2"/>
    <property type="match status" value="1"/>
</dbReference>
<proteinExistence type="inferred from homology"/>
<accession>A0A2H4PR36</accession>
<evidence type="ECO:0000256" key="2">
    <source>
        <dbReference type="ARBA" id="ARBA00007553"/>
    </source>
</evidence>
<dbReference type="PANTHER" id="PTHR30417">
    <property type="entry name" value="N-ACETYLMURAMOYL-L-ALANINE AMIDASE AMID"/>
    <property type="match status" value="1"/>
</dbReference>
<reference evidence="10" key="1">
    <citation type="submission" date="2017-11" db="EMBL/GenBank/DDBJ databases">
        <authorList>
            <person name="McClendondon-Moss T.O."/>
            <person name="Donegan-Quick R.D."/>
            <person name="Bhuiyan S."/>
            <person name="Visi D.K."/>
            <person name="Allen M.S."/>
            <person name="Hughes L.E."/>
            <person name="Garlena R.A."/>
            <person name="Russell D.A."/>
            <person name="Pope W.H."/>
            <person name="Jacobs-Sera D."/>
            <person name="Hendrix R.W."/>
            <person name="Hatfull G.F."/>
        </authorList>
    </citation>
    <scope>NUCLEOTIDE SEQUENCE [LARGE SCALE GENOMIC DNA]</scope>
</reference>
<evidence type="ECO:0000313" key="9">
    <source>
        <dbReference type="EMBL" id="ATW69383.1"/>
    </source>
</evidence>
<name>A0A2H4PR36_9CAUD</name>
<keyword evidence="7" id="KW-0961">Cell wall biogenesis/degradation</keyword>
<evidence type="ECO:0000256" key="7">
    <source>
        <dbReference type="ARBA" id="ARBA00023316"/>
    </source>
</evidence>
<keyword evidence="6" id="KW-0378">Hydrolase</keyword>
<keyword evidence="10" id="KW-1185">Reference proteome</keyword>
<comment type="similarity">
    <text evidence="2">Belongs to the N-acetylmuramoyl-L-alanine amidase 2 family.</text>
</comment>
<evidence type="ECO:0000256" key="3">
    <source>
        <dbReference type="ARBA" id="ARBA00011901"/>
    </source>
</evidence>
<comment type="catalytic activity">
    <reaction evidence="1">
        <text>Hydrolyzes the link between N-acetylmuramoyl residues and L-amino acid residues in certain cell-wall glycopeptides.</text>
        <dbReference type="EC" id="3.5.1.28"/>
    </reaction>
</comment>
<dbReference type="EMBL" id="MG518520">
    <property type="protein sequence ID" value="ATW69383.1"/>
    <property type="molecule type" value="Genomic_DNA"/>
</dbReference>
<evidence type="ECO:0000313" key="10">
    <source>
        <dbReference type="Proteomes" id="UP000240216"/>
    </source>
</evidence>
<dbReference type="InterPro" id="IPR036365">
    <property type="entry name" value="PGBD-like_sf"/>
</dbReference>
<dbReference type="CDD" id="cd06583">
    <property type="entry name" value="PGRP"/>
    <property type="match status" value="1"/>
</dbReference>
<dbReference type="EC" id="3.5.1.28" evidence="3"/>
<dbReference type="InterPro" id="IPR036366">
    <property type="entry name" value="PGBDSf"/>
</dbReference>
<keyword evidence="5" id="KW-0081">Bacteriolytic enzyme</keyword>
<dbReference type="GO" id="GO:0042742">
    <property type="term" value="P:defense response to bacterium"/>
    <property type="evidence" value="ECO:0007669"/>
    <property type="project" value="UniProtKB-KW"/>
</dbReference>
<dbReference type="Gene3D" id="3.40.80.10">
    <property type="entry name" value="Peptidoglycan recognition protein-like"/>
    <property type="match status" value="1"/>
</dbReference>
<gene>
    <name evidence="9" type="ORF">SEA_IMMANUEL3_2</name>
</gene>
<dbReference type="GO" id="GO:0071555">
    <property type="term" value="P:cell wall organization"/>
    <property type="evidence" value="ECO:0007669"/>
    <property type="project" value="UniProtKB-KW"/>
</dbReference>
<evidence type="ECO:0000256" key="6">
    <source>
        <dbReference type="ARBA" id="ARBA00022801"/>
    </source>
</evidence>
<evidence type="ECO:0000256" key="1">
    <source>
        <dbReference type="ARBA" id="ARBA00001561"/>
    </source>
</evidence>
<organism evidence="9 10">
    <name type="scientific">Streptomyces phage Immanuel3</name>
    <dbReference type="NCBI Taxonomy" id="2053813"/>
    <lineage>
        <taxon>Viruses</taxon>
        <taxon>Duplodnaviria</taxon>
        <taxon>Heunggongvirae</taxon>
        <taxon>Uroviricota</taxon>
        <taxon>Caudoviricetes</taxon>
        <taxon>Beephvirinae</taxon>
        <taxon>Immanueltrevirus</taxon>
        <taxon>Immanueltrevirus immanuel3</taxon>
    </lineage>
</organism>
<keyword evidence="4" id="KW-0929">Antimicrobial</keyword>
<dbReference type="SMART" id="SM00644">
    <property type="entry name" value="Ami_2"/>
    <property type="match status" value="1"/>
</dbReference>
<evidence type="ECO:0000256" key="4">
    <source>
        <dbReference type="ARBA" id="ARBA00022529"/>
    </source>
</evidence>
<dbReference type="InterPro" id="IPR047763">
    <property type="entry name" value="PG_bind_dom_phiBT1-type"/>
</dbReference>
<dbReference type="Gene3D" id="1.10.101.10">
    <property type="entry name" value="PGBD-like superfamily/PGBD"/>
    <property type="match status" value="1"/>
</dbReference>
<dbReference type="InterPro" id="IPR036505">
    <property type="entry name" value="Amidase/PGRP_sf"/>
</dbReference>
<evidence type="ECO:0000259" key="8">
    <source>
        <dbReference type="SMART" id="SM00644"/>
    </source>
</evidence>
<feature type="domain" description="N-acetylmuramoyl-L-alanine amidase" evidence="8">
    <location>
        <begin position="12"/>
        <end position="145"/>
    </location>
</feature>
<dbReference type="GO" id="GO:0009253">
    <property type="term" value="P:peptidoglycan catabolic process"/>
    <property type="evidence" value="ECO:0007669"/>
    <property type="project" value="InterPro"/>
</dbReference>
<protein>
    <recommendedName>
        <fullName evidence="3">N-acetylmuramoyl-L-alanine amidase</fullName>
        <ecNumber evidence="3">3.5.1.28</ecNumber>
    </recommendedName>
</protein>
<dbReference type="Proteomes" id="UP000240216">
    <property type="component" value="Segment"/>
</dbReference>
<dbReference type="SUPFAM" id="SSF55846">
    <property type="entry name" value="N-acetylmuramoyl-L-alanine amidase-like"/>
    <property type="match status" value="1"/>
</dbReference>